<evidence type="ECO:0000256" key="2">
    <source>
        <dbReference type="ARBA" id="ARBA00005594"/>
    </source>
</evidence>
<evidence type="ECO:0000259" key="16">
    <source>
        <dbReference type="Pfam" id="PF00133"/>
    </source>
</evidence>
<name>A0A8X7ZR24_POPTO</name>
<evidence type="ECO:0000256" key="6">
    <source>
        <dbReference type="ARBA" id="ARBA00022741"/>
    </source>
</evidence>
<feature type="domain" description="Aminoacyl-tRNA synthetase class Ia" evidence="16">
    <location>
        <begin position="71"/>
        <end position="656"/>
    </location>
</feature>
<dbReference type="FunFam" id="3.90.740.10:FF:000005">
    <property type="entry name" value="Valine--tRNA ligase, mitochondrial"/>
    <property type="match status" value="1"/>
</dbReference>
<accession>A0A8X7ZR24</accession>
<dbReference type="InterPro" id="IPR033705">
    <property type="entry name" value="Anticodon_Ia_Val"/>
</dbReference>
<keyword evidence="14" id="KW-0175">Coiled coil</keyword>
<evidence type="ECO:0000256" key="15">
    <source>
        <dbReference type="SAM" id="MobiDB-lite"/>
    </source>
</evidence>
<feature type="compositionally biased region" description="Acidic residues" evidence="15">
    <location>
        <begin position="32"/>
        <end position="41"/>
    </location>
</feature>
<dbReference type="EMBL" id="JAAWWB010000009">
    <property type="protein sequence ID" value="KAG6775498.1"/>
    <property type="molecule type" value="Genomic_DNA"/>
</dbReference>
<evidence type="ECO:0000256" key="13">
    <source>
        <dbReference type="RuleBase" id="RU363035"/>
    </source>
</evidence>
<dbReference type="GO" id="GO:0005524">
    <property type="term" value="F:ATP binding"/>
    <property type="evidence" value="ECO:0007669"/>
    <property type="project" value="UniProtKB-KW"/>
</dbReference>
<evidence type="ECO:0000259" key="17">
    <source>
        <dbReference type="Pfam" id="PF08264"/>
    </source>
</evidence>
<dbReference type="CDD" id="cd07962">
    <property type="entry name" value="Anticodon_Ia_Val"/>
    <property type="match status" value="1"/>
</dbReference>
<dbReference type="GO" id="GO:0006438">
    <property type="term" value="P:valyl-tRNA aminoacylation"/>
    <property type="evidence" value="ECO:0007669"/>
    <property type="project" value="InterPro"/>
</dbReference>
<evidence type="ECO:0000313" key="19">
    <source>
        <dbReference type="Proteomes" id="UP000886885"/>
    </source>
</evidence>
<evidence type="ECO:0000313" key="18">
    <source>
        <dbReference type="EMBL" id="KAG6775498.1"/>
    </source>
</evidence>
<feature type="region of interest" description="Disordered" evidence="15">
    <location>
        <begin position="1"/>
        <end position="50"/>
    </location>
</feature>
<dbReference type="GO" id="GO:0004832">
    <property type="term" value="F:valine-tRNA ligase activity"/>
    <property type="evidence" value="ECO:0007669"/>
    <property type="project" value="UniProtKB-EC"/>
</dbReference>
<dbReference type="InterPro" id="IPR002300">
    <property type="entry name" value="aa-tRNA-synth_Ia"/>
</dbReference>
<sequence>MEATPEQLERKKKKEEKVQLQSKKKSRREEEEKVVEEEEDYRDPLTPSGQKKRLSAIMPKNYKPSNVEKCWYEWWEASGFFVADANSSKPPFVILLPPPNVTGNLHLGHALTAAIQDTMIRWKRMSGFNALWVPGLDHAGIATQVVVEKKLMRDRRSTRHDLGREKFVSEVWKWKHEHGGNILKQLRRLGASLDWSREVDKIDIKERKFLNIPGYDKQVEFGVLTSFAYPIEGGLDEIVVSTTRVETMLGDTAIAVHPGDERYSHLHGKFANHPFNGRKLPIICDAILVDPSFGTGAITPAHDQDDFKAGKRHSLEFIVIFTDDGKINDNGGAEFSGMPRFEAREAVKEALKKKGLYRGAENNEMHLGLCSRSNDVVEPMLKPQWFVNCDSLAKQALQAATDGENPKLEFIPKQFLAEWKRLSHVFAFVSHQWLGNIQDWCISRQLWWGHRIPAWYVTLEDDAEKDFGVYNDHWVVGRNEEEALAEASQKFSGKKFDISQDPDVLDTWFSSGLFPLSVLGWPDDTDDLRTFYPTSVLETGHDILFFWVARMVMLGIQLGGDVPFRKVFLHPMVRDAHGRKMSKSLGNVIDPLEVIDGISLEGLHKRLEEGNLDQKELVVAKAGQKQDFPNGIAECGTDALRFALVSYTAQSDKINLDIQRVVGYRQWCNKLWNAVRFAMSKFDTDYSAAIDFNLETMPFSCKWILSVLNKAISKVVSALDSYELSYAASTVYSWWQYQFCDVFIEAIKPYFAGDDPAFAFERSSAQDTLWVCLDNGLRLLHPFMPFVTEELWQRLPPVRGHTRKESIVTSEYPSAADAWTNEEVEYEMDLIESTVKCLRSLRAEVFEDRKNERLPAFAFCKMRAVADILTSHNFEILTLAKNLSSIQIACKSLNYQVADGNYSSIKYLLWPLVLGEFRIECKVHRTVLIISRVVAPPPPSLKTYTWPPFPFPSSYLYMQRCHIQIIQVRRNEEIGVLLSGEDAPPAGCAFENVNENLAVYLKAGEKVNAEVELVKMRNKMDEIQKQQEKLEKKINAAGYKEKVPPEIQDKDTEKLSKLVQEMELFEKESERLEGEKSL</sequence>
<dbReference type="Pfam" id="PF00133">
    <property type="entry name" value="tRNA-synt_1"/>
    <property type="match status" value="1"/>
</dbReference>
<gene>
    <name evidence="18" type="ORF">POTOM_018954</name>
</gene>
<protein>
    <recommendedName>
        <fullName evidence="11">Valine--tRNA ligase, mitochondrial</fullName>
        <ecNumber evidence="3">6.1.1.9</ecNumber>
    </recommendedName>
    <alternativeName>
        <fullName evidence="10">Valyl-tRNA synthetase</fullName>
    </alternativeName>
</protein>
<comment type="caution">
    <text evidence="18">The sequence shown here is derived from an EMBL/GenBank/DDBJ whole genome shotgun (WGS) entry which is preliminary data.</text>
</comment>
<dbReference type="GO" id="GO:0005829">
    <property type="term" value="C:cytosol"/>
    <property type="evidence" value="ECO:0007669"/>
    <property type="project" value="TreeGrafter"/>
</dbReference>
<dbReference type="OrthoDB" id="629407at2759"/>
<dbReference type="InterPro" id="IPR001412">
    <property type="entry name" value="aa-tRNA-synth_I_CS"/>
</dbReference>
<evidence type="ECO:0000256" key="12">
    <source>
        <dbReference type="ARBA" id="ARBA00047552"/>
    </source>
</evidence>
<evidence type="ECO:0000256" key="4">
    <source>
        <dbReference type="ARBA" id="ARBA00022490"/>
    </source>
</evidence>
<evidence type="ECO:0000256" key="7">
    <source>
        <dbReference type="ARBA" id="ARBA00022840"/>
    </source>
</evidence>
<dbReference type="Pfam" id="PF08264">
    <property type="entry name" value="Anticodon_1"/>
    <property type="match status" value="1"/>
</dbReference>
<dbReference type="Proteomes" id="UP000886885">
    <property type="component" value="Chromosome 5A"/>
</dbReference>
<dbReference type="PROSITE" id="PS00178">
    <property type="entry name" value="AA_TRNA_LIGASE_I"/>
    <property type="match status" value="1"/>
</dbReference>
<evidence type="ECO:0000256" key="14">
    <source>
        <dbReference type="SAM" id="Coils"/>
    </source>
</evidence>
<dbReference type="AlphaFoldDB" id="A0A8X7ZR24"/>
<evidence type="ECO:0000256" key="5">
    <source>
        <dbReference type="ARBA" id="ARBA00022598"/>
    </source>
</evidence>
<dbReference type="PANTHER" id="PTHR11946:SF109">
    <property type="entry name" value="VALINE--TRNA LIGASE"/>
    <property type="match status" value="1"/>
</dbReference>
<keyword evidence="7 13" id="KW-0067">ATP-binding</keyword>
<dbReference type="NCBIfam" id="TIGR00422">
    <property type="entry name" value="valS"/>
    <property type="match status" value="1"/>
</dbReference>
<dbReference type="InterPro" id="IPR002303">
    <property type="entry name" value="Valyl-tRNA_ligase"/>
</dbReference>
<reference evidence="18" key="1">
    <citation type="journal article" date="2020" name="bioRxiv">
        <title>Hybrid origin of Populus tomentosa Carr. identified through genome sequencing and phylogenomic analysis.</title>
        <authorList>
            <person name="An X."/>
            <person name="Gao K."/>
            <person name="Chen Z."/>
            <person name="Li J."/>
            <person name="Yang X."/>
            <person name="Yang X."/>
            <person name="Zhou J."/>
            <person name="Guo T."/>
            <person name="Zhao T."/>
            <person name="Huang S."/>
            <person name="Miao D."/>
            <person name="Khan W.U."/>
            <person name="Rao P."/>
            <person name="Ye M."/>
            <person name="Lei B."/>
            <person name="Liao W."/>
            <person name="Wang J."/>
            <person name="Ji L."/>
            <person name="Li Y."/>
            <person name="Guo B."/>
            <person name="Mustafa N.S."/>
            <person name="Li S."/>
            <person name="Yun Q."/>
            <person name="Keller S.R."/>
            <person name="Mao J."/>
            <person name="Zhang R."/>
            <person name="Strauss S.H."/>
        </authorList>
    </citation>
    <scope>NUCLEOTIDE SEQUENCE</scope>
    <source>
        <strain evidence="18">GM15</strain>
        <tissue evidence="18">Leaf</tissue>
    </source>
</reference>
<evidence type="ECO:0000256" key="11">
    <source>
        <dbReference type="ARBA" id="ARBA00040837"/>
    </source>
</evidence>
<dbReference type="InterPro" id="IPR013155">
    <property type="entry name" value="M/V/L/I-tRNA-synth_anticd-bd"/>
</dbReference>
<dbReference type="EC" id="6.1.1.9" evidence="3"/>
<evidence type="ECO:0000256" key="10">
    <source>
        <dbReference type="ARBA" id="ARBA00029936"/>
    </source>
</evidence>
<proteinExistence type="inferred from homology"/>
<comment type="similarity">
    <text evidence="2 13">Belongs to the class-I aminoacyl-tRNA synthetase family.</text>
</comment>
<dbReference type="GO" id="GO:0005739">
    <property type="term" value="C:mitochondrion"/>
    <property type="evidence" value="ECO:0007669"/>
    <property type="project" value="UniProtKB-SubCell"/>
</dbReference>
<comment type="subcellular location">
    <subcellularLocation>
        <location evidence="1">Mitochondrion</location>
    </subcellularLocation>
</comment>
<dbReference type="PANTHER" id="PTHR11946">
    <property type="entry name" value="VALYL-TRNA SYNTHETASES"/>
    <property type="match status" value="1"/>
</dbReference>
<keyword evidence="5 13" id="KW-0436">Ligase</keyword>
<keyword evidence="19" id="KW-1185">Reference proteome</keyword>
<organism evidence="18 19">
    <name type="scientific">Populus tomentosa</name>
    <name type="common">Chinese white poplar</name>
    <dbReference type="NCBI Taxonomy" id="118781"/>
    <lineage>
        <taxon>Eukaryota</taxon>
        <taxon>Viridiplantae</taxon>
        <taxon>Streptophyta</taxon>
        <taxon>Embryophyta</taxon>
        <taxon>Tracheophyta</taxon>
        <taxon>Spermatophyta</taxon>
        <taxon>Magnoliopsida</taxon>
        <taxon>eudicotyledons</taxon>
        <taxon>Gunneridae</taxon>
        <taxon>Pentapetalae</taxon>
        <taxon>rosids</taxon>
        <taxon>fabids</taxon>
        <taxon>Malpighiales</taxon>
        <taxon>Salicaceae</taxon>
        <taxon>Saliceae</taxon>
        <taxon>Populus</taxon>
    </lineage>
</organism>
<dbReference type="CDD" id="cd00817">
    <property type="entry name" value="ValRS_core"/>
    <property type="match status" value="1"/>
</dbReference>
<dbReference type="FunFam" id="3.40.50.620:FF:000078">
    <property type="entry name" value="Valine--tRNA ligase, mitochondrial"/>
    <property type="match status" value="1"/>
</dbReference>
<evidence type="ECO:0000256" key="8">
    <source>
        <dbReference type="ARBA" id="ARBA00022917"/>
    </source>
</evidence>
<feature type="coiled-coil region" evidence="14">
    <location>
        <begin position="1006"/>
        <end position="1075"/>
    </location>
</feature>
<evidence type="ECO:0000256" key="1">
    <source>
        <dbReference type="ARBA" id="ARBA00004173"/>
    </source>
</evidence>
<keyword evidence="6 13" id="KW-0547">Nucleotide-binding</keyword>
<keyword evidence="9 13" id="KW-0030">Aminoacyl-tRNA synthetase</keyword>
<keyword evidence="8 13" id="KW-0648">Protein biosynthesis</keyword>
<evidence type="ECO:0000256" key="9">
    <source>
        <dbReference type="ARBA" id="ARBA00023146"/>
    </source>
</evidence>
<evidence type="ECO:0000256" key="3">
    <source>
        <dbReference type="ARBA" id="ARBA00013169"/>
    </source>
</evidence>
<feature type="domain" description="Methionyl/Valyl/Leucyl/Isoleucyl-tRNA synthetase anticodon-binding" evidence="17">
    <location>
        <begin position="702"/>
        <end position="844"/>
    </location>
</feature>
<comment type="catalytic activity">
    <reaction evidence="12">
        <text>tRNA(Val) + L-valine + ATP = L-valyl-tRNA(Val) + AMP + diphosphate</text>
        <dbReference type="Rhea" id="RHEA:10704"/>
        <dbReference type="Rhea" id="RHEA-COMP:9672"/>
        <dbReference type="Rhea" id="RHEA-COMP:9708"/>
        <dbReference type="ChEBI" id="CHEBI:30616"/>
        <dbReference type="ChEBI" id="CHEBI:33019"/>
        <dbReference type="ChEBI" id="CHEBI:57762"/>
        <dbReference type="ChEBI" id="CHEBI:78442"/>
        <dbReference type="ChEBI" id="CHEBI:78537"/>
        <dbReference type="ChEBI" id="CHEBI:456215"/>
        <dbReference type="EC" id="6.1.1.9"/>
    </reaction>
</comment>
<dbReference type="FunFam" id="1.10.730.10:FF:000009">
    <property type="entry name" value="Valine--tRNA ligase, mitochondrial"/>
    <property type="match status" value="1"/>
</dbReference>
<keyword evidence="4" id="KW-0963">Cytoplasm</keyword>